<dbReference type="OrthoDB" id="10556924at2759"/>
<dbReference type="AlphaFoldDB" id="A0A0N5CQR8"/>
<evidence type="ECO:0000256" key="1">
    <source>
        <dbReference type="SAM" id="Coils"/>
    </source>
</evidence>
<feature type="compositionally biased region" description="Basic and acidic residues" evidence="2">
    <location>
        <begin position="261"/>
        <end position="284"/>
    </location>
</feature>
<proteinExistence type="predicted"/>
<dbReference type="OMA" id="KEMHEMI"/>
<evidence type="ECO:0000313" key="3">
    <source>
        <dbReference type="EMBL" id="VDM98599.1"/>
    </source>
</evidence>
<dbReference type="WBParaSite" id="TCLT_0000256801-mRNA-1">
    <property type="protein sequence ID" value="TCLT_0000256801-mRNA-1"/>
    <property type="gene ID" value="TCLT_0000256801"/>
</dbReference>
<gene>
    <name evidence="3" type="ORF">TCLT_LOCUS2569</name>
</gene>
<feature type="region of interest" description="Disordered" evidence="2">
    <location>
        <begin position="261"/>
        <end position="293"/>
    </location>
</feature>
<reference evidence="3 4" key="2">
    <citation type="submission" date="2018-11" db="EMBL/GenBank/DDBJ databases">
        <authorList>
            <consortium name="Pathogen Informatics"/>
        </authorList>
    </citation>
    <scope>NUCLEOTIDE SEQUENCE [LARGE SCALE GENOMIC DNA]</scope>
</reference>
<sequence>MNKTKTLVKNMKKQSKILINSLEQTVDPQDLAKEMKELLEKYSRLTELITNTDELLVKIQSEPSGITTDSKEMHEMIESLKDQLQENNQKYEDLFEEKKDAESQLDDLREKLRNTSIRITELEEELMNARKVEKRALENLVKENEGLSKKNNHLKASLKQLKNKLKEIEESAKSQAKEYICSKCQAVYEPTPPTNISNELSAISKSLRELCEELNHQRVMDILMDQSKKAEKAVEERKQFLADTFAKITALQTEILETVSEERTEVSETNIDHTKTMEEFETVPRLDYNQPVE</sequence>
<accession>A0A0N5CQR8</accession>
<dbReference type="SUPFAM" id="SSF90257">
    <property type="entry name" value="Myosin rod fragments"/>
    <property type="match status" value="1"/>
</dbReference>
<protein>
    <submittedName>
        <fullName evidence="5">Rab5-bind domain-containing protein</fullName>
    </submittedName>
</protein>
<evidence type="ECO:0000313" key="5">
    <source>
        <dbReference type="WBParaSite" id="TCLT_0000256801-mRNA-1"/>
    </source>
</evidence>
<dbReference type="Proteomes" id="UP000276776">
    <property type="component" value="Unassembled WGS sequence"/>
</dbReference>
<evidence type="ECO:0000256" key="2">
    <source>
        <dbReference type="SAM" id="MobiDB-lite"/>
    </source>
</evidence>
<dbReference type="Gene3D" id="1.10.287.1490">
    <property type="match status" value="1"/>
</dbReference>
<dbReference type="STRING" id="103827.A0A0N5CQR8"/>
<organism evidence="5">
    <name type="scientific">Thelazia callipaeda</name>
    <name type="common">Oriental eyeworm</name>
    <name type="synonym">Parasitic nematode</name>
    <dbReference type="NCBI Taxonomy" id="103827"/>
    <lineage>
        <taxon>Eukaryota</taxon>
        <taxon>Metazoa</taxon>
        <taxon>Ecdysozoa</taxon>
        <taxon>Nematoda</taxon>
        <taxon>Chromadorea</taxon>
        <taxon>Rhabditida</taxon>
        <taxon>Spirurina</taxon>
        <taxon>Spiruromorpha</taxon>
        <taxon>Thelazioidea</taxon>
        <taxon>Thelaziidae</taxon>
        <taxon>Thelazia</taxon>
    </lineage>
</organism>
<name>A0A0N5CQR8_THECL</name>
<keyword evidence="1" id="KW-0175">Coiled coil</keyword>
<evidence type="ECO:0000313" key="4">
    <source>
        <dbReference type="Proteomes" id="UP000276776"/>
    </source>
</evidence>
<reference evidence="5" key="1">
    <citation type="submission" date="2017-02" db="UniProtKB">
        <authorList>
            <consortium name="WormBaseParasite"/>
        </authorList>
    </citation>
    <scope>IDENTIFICATION</scope>
</reference>
<feature type="coiled-coil region" evidence="1">
    <location>
        <begin position="35"/>
        <end position="178"/>
    </location>
</feature>
<keyword evidence="4" id="KW-1185">Reference proteome</keyword>
<dbReference type="EMBL" id="UYYF01000565">
    <property type="protein sequence ID" value="VDM98599.1"/>
    <property type="molecule type" value="Genomic_DNA"/>
</dbReference>